<evidence type="ECO:0000313" key="4">
    <source>
        <dbReference type="Proteomes" id="UP001642409"/>
    </source>
</evidence>
<organism evidence="2">
    <name type="scientific">Hexamita inflata</name>
    <dbReference type="NCBI Taxonomy" id="28002"/>
    <lineage>
        <taxon>Eukaryota</taxon>
        <taxon>Metamonada</taxon>
        <taxon>Diplomonadida</taxon>
        <taxon>Hexamitidae</taxon>
        <taxon>Hexamitinae</taxon>
        <taxon>Hexamita</taxon>
    </lineage>
</organism>
<dbReference type="EMBL" id="CAXDID020000045">
    <property type="protein sequence ID" value="CAL6002574.1"/>
    <property type="molecule type" value="Genomic_DNA"/>
</dbReference>
<comment type="caution">
    <text evidence="2">The sequence shown here is derived from an EMBL/GenBank/DDBJ whole genome shotgun (WGS) entry which is preliminary data.</text>
</comment>
<name>A0AA86RIC5_9EUKA</name>
<reference evidence="2" key="1">
    <citation type="submission" date="2023-06" db="EMBL/GenBank/DDBJ databases">
        <authorList>
            <person name="Kurt Z."/>
        </authorList>
    </citation>
    <scope>NUCLEOTIDE SEQUENCE</scope>
</reference>
<evidence type="ECO:0000313" key="3">
    <source>
        <dbReference type="EMBL" id="CAL6002574.1"/>
    </source>
</evidence>
<protein>
    <submittedName>
        <fullName evidence="2">Uncharacterized protein</fullName>
    </submittedName>
</protein>
<proteinExistence type="predicted"/>
<feature type="region of interest" description="Disordered" evidence="1">
    <location>
        <begin position="560"/>
        <end position="625"/>
    </location>
</feature>
<feature type="region of interest" description="Disordered" evidence="1">
    <location>
        <begin position="471"/>
        <end position="491"/>
    </location>
</feature>
<sequence>MEWLLSIIDSIYIQNEINDSTSIAEMSYITEEVVNYVNSTKQQIEDLQRILGVSEDEISQINFKLGYNEVAISQYYDKLKEIMNILQAYAKLVRIRDNSIISIQNAIDSLEDMDKAKTVHALLSLKSSSIQSIMLLQQLRKILGYPAHFSLRVERPSLIASYINESIIDFDQLSALFKALDFSRNFDYDETQVMTSNTTVNLLFNDLPTLNQFWLHLQVTFQQQKNKPFQMASFSYNDFVLFQQQELVQETSFRQVQRQAKTFNQQVLMIPRQPGIQTHSKNEKRIPKANFKLMKQSLQLESEKERKVRIQKLMQNSEFVDMKESSNAKAKINNKTKQIQHMDAKLGKHLTEDFEQIFAANKTNTQKTKQNETKDDFDIIFTEQDFKSQASKKLLHSSQMRAKSQLVGDNDVVFTKEDFKTPMSQKLIAKPLRDEEFIPMSIISSTKSNLRQSLRQSDIDIEPQVLEPSPQLEEIRKPRPQTAKGSQQQNTQNIVEKEISLDKVLNIVKQQQYASSKPASAVTNKTKTQNFDVKQTTKTQAYQKPKLNTSALVGRISAPLSAAPQQQQQKQTNAKTTTQSVQQKLSQSQNLSASQQQSQKAVNKPVPQQQNVQQVKPSPKPVQNNQSQILTNSQVVRQSQQKQQPDLEKQYIDALVKQPLLSKSQTNLNERDDVDFLKMLSGLEQEIETFELLNDPEAVISQLQQDLKIPLIERDYATYMLGNSFELKRAYILRLKIIQKLLQKYKYLKLQRADSVLALTEMIENNDKDQEEICKNLLIMRQNTHKQFAIISQFQNILQCPLSPDFNTNPVFRDIINDFNDQIVFFACKVLNVPVQDKMETLNYIQNDRHKIALNMDTDDVFPGVFWRIIEEIVPVKANLFRMDNAVCQQLLQSENANLGRLKTLIKNCVENKQQLCKVRVKHEGVEVFKSGGVWEVVEDSDNDGDIFCARENNSVVHLTE</sequence>
<dbReference type="Proteomes" id="UP001642409">
    <property type="component" value="Unassembled WGS sequence"/>
</dbReference>
<gene>
    <name evidence="3" type="ORF">HINF_LOCUS17990</name>
    <name evidence="2" type="ORF">HINF_LOCUS66231</name>
</gene>
<accession>A0AA86RIC5</accession>
<dbReference type="EMBL" id="CATOUU010001185">
    <property type="protein sequence ID" value="CAI9978586.1"/>
    <property type="molecule type" value="Genomic_DNA"/>
</dbReference>
<evidence type="ECO:0000313" key="2">
    <source>
        <dbReference type="EMBL" id="CAI9978586.1"/>
    </source>
</evidence>
<reference evidence="3 4" key="2">
    <citation type="submission" date="2024-07" db="EMBL/GenBank/DDBJ databases">
        <authorList>
            <person name="Akdeniz Z."/>
        </authorList>
    </citation>
    <scope>NUCLEOTIDE SEQUENCE [LARGE SCALE GENOMIC DNA]</scope>
</reference>
<feature type="compositionally biased region" description="Low complexity" evidence="1">
    <location>
        <begin position="565"/>
        <end position="624"/>
    </location>
</feature>
<evidence type="ECO:0000256" key="1">
    <source>
        <dbReference type="SAM" id="MobiDB-lite"/>
    </source>
</evidence>
<dbReference type="AlphaFoldDB" id="A0AA86RIC5"/>
<keyword evidence="4" id="KW-1185">Reference proteome</keyword>